<dbReference type="Proteomes" id="UP000182190">
    <property type="component" value="Unassembled WGS sequence"/>
</dbReference>
<feature type="domain" description="Contractile injection system tube protein N-terminal" evidence="1">
    <location>
        <begin position="219"/>
        <end position="267"/>
    </location>
</feature>
<comment type="caution">
    <text evidence="2">The sequence shown here is derived from an EMBL/GenBank/DDBJ whole genome shotgun (WGS) entry which is preliminary data.</text>
</comment>
<evidence type="ECO:0000313" key="2">
    <source>
        <dbReference type="EMBL" id="VXD24547.1"/>
    </source>
</evidence>
<accession>A0A7Z9BXH4</accession>
<evidence type="ECO:0000259" key="1">
    <source>
        <dbReference type="Pfam" id="PF19266"/>
    </source>
</evidence>
<gene>
    <name evidence="2" type="ORF">PL9631_850002</name>
</gene>
<dbReference type="RefSeq" id="WP_231516755.1">
    <property type="nucleotide sequence ID" value="NZ_LR735018.1"/>
</dbReference>
<dbReference type="AlphaFoldDB" id="A0A7Z9BXH4"/>
<dbReference type="Pfam" id="PF19266">
    <property type="entry name" value="CIS_tube"/>
    <property type="match status" value="1"/>
</dbReference>
<dbReference type="EMBL" id="CZCS02000229">
    <property type="protein sequence ID" value="VXD24547.1"/>
    <property type="molecule type" value="Genomic_DNA"/>
</dbReference>
<organism evidence="2 3">
    <name type="scientific">Planktothrix paucivesiculata PCC 9631</name>
    <dbReference type="NCBI Taxonomy" id="671071"/>
    <lineage>
        <taxon>Bacteria</taxon>
        <taxon>Bacillati</taxon>
        <taxon>Cyanobacteriota</taxon>
        <taxon>Cyanophyceae</taxon>
        <taxon>Oscillatoriophycideae</taxon>
        <taxon>Oscillatoriales</taxon>
        <taxon>Microcoleaceae</taxon>
        <taxon>Planktothrix</taxon>
    </lineage>
</organism>
<name>A0A7Z9BXH4_9CYAN</name>
<reference evidence="2" key="1">
    <citation type="submission" date="2019-10" db="EMBL/GenBank/DDBJ databases">
        <authorList>
            <consortium name="Genoscope - CEA"/>
            <person name="William W."/>
        </authorList>
    </citation>
    <scope>NUCLEOTIDE SEQUENCE [LARGE SCALE GENOMIC DNA]</scope>
    <source>
        <strain evidence="2">BBR_PRJEB10994</strain>
    </source>
</reference>
<sequence>MAESSSSKSTVAAVVSTLQTALKNAMLEAADIKILEAAAANDLARDQQFLSEEENFKKQAQKSYKAQQGDQRLVKAALIPRTGEAASAIYFMFNPTDLSLSRSVTIKTMDGSRTQRGLPKVNFGFIEAYKLTLSGILFDTYETGASVFDSIKPLLDAVDFSKFKDPFAKPTTSDGFQERLVKLSSSETAMKSFVGSVGGKNVLGAREFGSEKVGSQTLETRRPPVFYFIWGEKNYMCCMIKQLDYKLTMFLPNGTPVRAMVTITLEEVDLGVASRAFSERQKFIVT</sequence>
<evidence type="ECO:0000313" key="3">
    <source>
        <dbReference type="Proteomes" id="UP000182190"/>
    </source>
</evidence>
<dbReference type="InterPro" id="IPR045361">
    <property type="entry name" value="CIS_tube_prot_N"/>
</dbReference>
<keyword evidence="3" id="KW-1185">Reference proteome</keyword>
<proteinExistence type="predicted"/>
<protein>
    <recommendedName>
        <fullName evidence="1">Contractile injection system tube protein N-terminal domain-containing protein</fullName>
    </recommendedName>
</protein>